<dbReference type="Proteomes" id="UP000630805">
    <property type="component" value="Unassembled WGS sequence"/>
</dbReference>
<organism evidence="1 2">
    <name type="scientific">Ruegeria haliotis</name>
    <dbReference type="NCBI Taxonomy" id="2747601"/>
    <lineage>
        <taxon>Bacteria</taxon>
        <taxon>Pseudomonadati</taxon>
        <taxon>Pseudomonadota</taxon>
        <taxon>Alphaproteobacteria</taxon>
        <taxon>Rhodobacterales</taxon>
        <taxon>Roseobacteraceae</taxon>
        <taxon>Ruegeria</taxon>
    </lineage>
</organism>
<evidence type="ECO:0000313" key="1">
    <source>
        <dbReference type="EMBL" id="NVO56411.1"/>
    </source>
</evidence>
<keyword evidence="2" id="KW-1185">Reference proteome</keyword>
<name>A0ABX2PQI9_9RHOB</name>
<gene>
    <name evidence="1" type="ORF">HW561_11485</name>
</gene>
<proteinExistence type="predicted"/>
<reference evidence="1 2" key="1">
    <citation type="submission" date="2020-06" db="EMBL/GenBank/DDBJ databases">
        <authorList>
            <person name="Cao W.R."/>
        </authorList>
    </citation>
    <scope>NUCLEOTIDE SEQUENCE [LARGE SCALE GENOMIC DNA]</scope>
    <source>
        <strain evidence="1 2">B1Z28</strain>
    </source>
</reference>
<evidence type="ECO:0000313" key="2">
    <source>
        <dbReference type="Proteomes" id="UP000630805"/>
    </source>
</evidence>
<dbReference type="InterPro" id="IPR051917">
    <property type="entry name" value="Transposase-Integrase"/>
</dbReference>
<comment type="caution">
    <text evidence="1">The sequence shown here is derived from an EMBL/GenBank/DDBJ whole genome shotgun (WGS) entry which is preliminary data.</text>
</comment>
<dbReference type="EMBL" id="JABXWT010000004">
    <property type="protein sequence ID" value="NVO56411.1"/>
    <property type="molecule type" value="Genomic_DNA"/>
</dbReference>
<accession>A0ABX2PQI9</accession>
<dbReference type="PANTHER" id="PTHR10948">
    <property type="entry name" value="TRANSPOSASE"/>
    <property type="match status" value="1"/>
</dbReference>
<dbReference type="RefSeq" id="WP_176864838.1">
    <property type="nucleotide sequence ID" value="NZ_JABXWT010000004.1"/>
</dbReference>
<protein>
    <submittedName>
        <fullName evidence="1">Transposase</fullName>
    </submittedName>
</protein>
<sequence>MLKRSRVTIHRKIKRKFFSDSCLPKCDGYYGVAAQLMTVDRRARQRNLIRHPDLCKRMVERLKNGWTPEQIGNRMIYEGARLRVCQETIYHYIYSREGMADELWWYLPEHRKYRRPRRTRKR</sequence>
<dbReference type="PANTHER" id="PTHR10948:SF23">
    <property type="entry name" value="TRANSPOSASE INSI FOR INSERTION SEQUENCE ELEMENT IS30A-RELATED"/>
    <property type="match status" value="1"/>
</dbReference>